<dbReference type="Proteomes" id="UP001056539">
    <property type="component" value="Chromosome"/>
</dbReference>
<dbReference type="KEGG" id="taqu:KDW03_05425"/>
<keyword evidence="2" id="KW-0732">Signal</keyword>
<dbReference type="Gene3D" id="3.40.50.2300">
    <property type="match status" value="2"/>
</dbReference>
<dbReference type="InterPro" id="IPR051010">
    <property type="entry name" value="BCAA_transport"/>
</dbReference>
<keyword evidence="5" id="KW-1185">Reference proteome</keyword>
<dbReference type="EMBL" id="CP073355">
    <property type="protein sequence ID" value="URA11237.1"/>
    <property type="molecule type" value="Genomic_DNA"/>
</dbReference>
<sequence>MMKKILWTAVVCVLFLGCARPMRVMIVGDFSGVSSMLHVEGREGILWAISDLRDEKKILYEMLDIHNISDDEVKKVLQKYRPDVILGPFESTIGARLIPLANEMAIPIICPTVSTSCWTGKRDYMARVVPENLQEIRSLLCRMERDGVSRPLLLYAEANKVYATAWKEESSNFWTSKGVNVVIVPYRFEGSGWVEEVAERVVRARPDALIIVAGGEEGGLLVQRIGRQLSGVRFYLSGWTMDRYFLRWSGRYGEGAVVIHHFVMNHTNQGYQNIARRFLEQYGQMPSFGFVYGYEAMKLAAELYDDAKGQLAKRWFSLFPRTFEGLQSAVYLDQYGDATRKMFIIKVVSNEWQVANE</sequence>
<name>A0AAX3BFY7_9SPIR</name>
<reference evidence="4" key="2">
    <citation type="submission" date="2022-06" db="EMBL/GenBank/DDBJ databases">
        <title>Thermospira aquatica gen. nov., sp. nov.</title>
        <authorList>
            <person name="Ben Ali Gam Z."/>
            <person name="Labat M."/>
        </authorList>
    </citation>
    <scope>NUCLEOTIDE SEQUENCE</scope>
    <source>
        <strain evidence="4">F1F22</strain>
    </source>
</reference>
<comment type="similarity">
    <text evidence="1">Belongs to the leucine-binding protein family.</text>
</comment>
<dbReference type="InterPro" id="IPR028082">
    <property type="entry name" value="Peripla_BP_I"/>
</dbReference>
<evidence type="ECO:0000256" key="1">
    <source>
        <dbReference type="ARBA" id="ARBA00010062"/>
    </source>
</evidence>
<proteinExistence type="inferred from homology"/>
<accession>A0AAX3BFY7</accession>
<evidence type="ECO:0000313" key="5">
    <source>
        <dbReference type="Proteomes" id="UP001056539"/>
    </source>
</evidence>
<dbReference type="PANTHER" id="PTHR30483:SF6">
    <property type="entry name" value="PERIPLASMIC BINDING PROTEIN OF ABC TRANSPORTER FOR NATURAL AMINO ACIDS"/>
    <property type="match status" value="1"/>
</dbReference>
<protein>
    <submittedName>
        <fullName evidence="4">ABC transporter substrate-binding protein</fullName>
    </submittedName>
</protein>
<evidence type="ECO:0000259" key="3">
    <source>
        <dbReference type="Pfam" id="PF13458"/>
    </source>
</evidence>
<dbReference type="InterPro" id="IPR028081">
    <property type="entry name" value="Leu-bd"/>
</dbReference>
<gene>
    <name evidence="4" type="ORF">KDW03_05425</name>
</gene>
<dbReference type="SUPFAM" id="SSF53822">
    <property type="entry name" value="Periplasmic binding protein-like I"/>
    <property type="match status" value="1"/>
</dbReference>
<reference evidence="4" key="1">
    <citation type="submission" date="2021-04" db="EMBL/GenBank/DDBJ databases">
        <authorList>
            <person name="Postec A."/>
        </authorList>
    </citation>
    <scope>NUCLEOTIDE SEQUENCE</scope>
    <source>
        <strain evidence="4">F1F22</strain>
    </source>
</reference>
<evidence type="ECO:0000256" key="2">
    <source>
        <dbReference type="ARBA" id="ARBA00022729"/>
    </source>
</evidence>
<evidence type="ECO:0000313" key="4">
    <source>
        <dbReference type="EMBL" id="URA11237.1"/>
    </source>
</evidence>
<dbReference type="Pfam" id="PF13458">
    <property type="entry name" value="Peripla_BP_6"/>
    <property type="match status" value="1"/>
</dbReference>
<organism evidence="4 5">
    <name type="scientific">Thermospira aquatica</name>
    <dbReference type="NCBI Taxonomy" id="2828656"/>
    <lineage>
        <taxon>Bacteria</taxon>
        <taxon>Pseudomonadati</taxon>
        <taxon>Spirochaetota</taxon>
        <taxon>Spirochaetia</taxon>
        <taxon>Brevinematales</taxon>
        <taxon>Thermospiraceae</taxon>
        <taxon>Thermospira</taxon>
    </lineage>
</organism>
<feature type="domain" description="Leucine-binding protein" evidence="3">
    <location>
        <begin position="24"/>
        <end position="308"/>
    </location>
</feature>
<dbReference type="PROSITE" id="PS51257">
    <property type="entry name" value="PROKAR_LIPOPROTEIN"/>
    <property type="match status" value="1"/>
</dbReference>
<dbReference type="PANTHER" id="PTHR30483">
    <property type="entry name" value="LEUCINE-SPECIFIC-BINDING PROTEIN"/>
    <property type="match status" value="1"/>
</dbReference>
<dbReference type="AlphaFoldDB" id="A0AAX3BFY7"/>
<dbReference type="RefSeq" id="WP_271436371.1">
    <property type="nucleotide sequence ID" value="NZ_CP073355.1"/>
</dbReference>